<keyword evidence="4 5" id="KW-0472">Membrane</keyword>
<dbReference type="PANTHER" id="PTHR43847">
    <property type="entry name" value="BLL3993 PROTEIN"/>
    <property type="match status" value="1"/>
</dbReference>
<evidence type="ECO:0000313" key="7">
    <source>
        <dbReference type="Proteomes" id="UP000318065"/>
    </source>
</evidence>
<reference evidence="6" key="1">
    <citation type="journal article" date="2019" name="Microbiol. Resour. Announc.">
        <title>Complete Genome Sequence of Rubrobacter xylanophilus Strain AA3-22, Isolated from Arima Onsen in Japan.</title>
        <authorList>
            <person name="Tomariguchi N."/>
            <person name="Miyazaki K."/>
        </authorList>
    </citation>
    <scope>NUCLEOTIDE SEQUENCE [LARGE SCALE GENOMIC DNA]</scope>
    <source>
        <strain evidence="6">AA3-22</strain>
    </source>
</reference>
<comment type="subcellular location">
    <subcellularLocation>
        <location evidence="1">Membrane</location>
        <topology evidence="1">Multi-pass membrane protein</topology>
    </subcellularLocation>
</comment>
<dbReference type="RefSeq" id="WP_143526669.1">
    <property type="nucleotide sequence ID" value="NZ_AP019791.1"/>
</dbReference>
<dbReference type="PANTHER" id="PTHR43847:SF1">
    <property type="entry name" value="BLL3993 PROTEIN"/>
    <property type="match status" value="1"/>
</dbReference>
<dbReference type="EMBL" id="AP019791">
    <property type="protein sequence ID" value="BBL78539.1"/>
    <property type="molecule type" value="Genomic_DNA"/>
</dbReference>
<dbReference type="Proteomes" id="UP000318065">
    <property type="component" value="Chromosome"/>
</dbReference>
<keyword evidence="3 5" id="KW-1133">Transmembrane helix</keyword>
<evidence type="ECO:0000256" key="5">
    <source>
        <dbReference type="SAM" id="Phobius"/>
    </source>
</evidence>
<sequence length="172" mass="19258">MLVAIGVGLVALQRLLELVLSRRNERRLRVRGAVERGGGHYPVIVGLHALWLVGTLVEGLLRPGLPSWWPAALAAFLLAQPLRYWAILSLGERWSTRILVLPGEELVRRGPYRYLRHPNYLAVVVEIFAFPMIFGAWGVAVVFSLLNAVVLAVRIREEERALSELAKPAGRR</sequence>
<evidence type="ECO:0000256" key="4">
    <source>
        <dbReference type="ARBA" id="ARBA00023136"/>
    </source>
</evidence>
<protein>
    <submittedName>
        <fullName evidence="6">Membrane protein</fullName>
    </submittedName>
</protein>
<evidence type="ECO:0000256" key="2">
    <source>
        <dbReference type="ARBA" id="ARBA00022692"/>
    </source>
</evidence>
<dbReference type="GO" id="GO:0016020">
    <property type="term" value="C:membrane"/>
    <property type="evidence" value="ECO:0007669"/>
    <property type="project" value="UniProtKB-SubCell"/>
</dbReference>
<dbReference type="AlphaFoldDB" id="A0A510HF14"/>
<accession>A0A510HF14</accession>
<dbReference type="InterPro" id="IPR052527">
    <property type="entry name" value="Metal_cation-efflux_comp"/>
</dbReference>
<keyword evidence="2 5" id="KW-0812">Transmembrane</keyword>
<dbReference type="GO" id="GO:0004671">
    <property type="term" value="F:protein C-terminal S-isoprenylcysteine carboxyl O-methyltransferase activity"/>
    <property type="evidence" value="ECO:0007669"/>
    <property type="project" value="InterPro"/>
</dbReference>
<feature type="transmembrane region" description="Helical" evidence="5">
    <location>
        <begin position="120"/>
        <end position="153"/>
    </location>
</feature>
<keyword evidence="7" id="KW-1185">Reference proteome</keyword>
<dbReference type="OrthoDB" id="7203053at2"/>
<dbReference type="InterPro" id="IPR007269">
    <property type="entry name" value="ICMT_MeTrfase"/>
</dbReference>
<proteinExistence type="predicted"/>
<evidence type="ECO:0000313" key="6">
    <source>
        <dbReference type="EMBL" id="BBL78539.1"/>
    </source>
</evidence>
<organism evidence="6 7">
    <name type="scientific">Rubrobacter xylanophilus</name>
    <dbReference type="NCBI Taxonomy" id="49319"/>
    <lineage>
        <taxon>Bacteria</taxon>
        <taxon>Bacillati</taxon>
        <taxon>Actinomycetota</taxon>
        <taxon>Rubrobacteria</taxon>
        <taxon>Rubrobacterales</taxon>
        <taxon>Rubrobacteraceae</taxon>
        <taxon>Rubrobacter</taxon>
    </lineage>
</organism>
<evidence type="ECO:0000256" key="3">
    <source>
        <dbReference type="ARBA" id="ARBA00022989"/>
    </source>
</evidence>
<dbReference type="Pfam" id="PF04140">
    <property type="entry name" value="ICMT"/>
    <property type="match status" value="1"/>
</dbReference>
<evidence type="ECO:0000256" key="1">
    <source>
        <dbReference type="ARBA" id="ARBA00004141"/>
    </source>
</evidence>
<gene>
    <name evidence="6" type="ORF">RxyAA322_03930</name>
</gene>
<dbReference type="Gene3D" id="1.20.120.1630">
    <property type="match status" value="1"/>
</dbReference>
<name>A0A510HF14_9ACTN</name>